<dbReference type="InterPro" id="IPR010619">
    <property type="entry name" value="ThrE-like_N"/>
</dbReference>
<keyword evidence="5 7" id="KW-0472">Membrane</keyword>
<evidence type="ECO:0000256" key="1">
    <source>
        <dbReference type="ARBA" id="ARBA00004651"/>
    </source>
</evidence>
<evidence type="ECO:0000256" key="6">
    <source>
        <dbReference type="ARBA" id="ARBA00034125"/>
    </source>
</evidence>
<dbReference type="RefSeq" id="WP_106057487.1">
    <property type="nucleotide sequence ID" value="NZ_CP027228.1"/>
</dbReference>
<dbReference type="EMBL" id="CP027228">
    <property type="protein sequence ID" value="AVM48415.1"/>
    <property type="molecule type" value="Genomic_DNA"/>
</dbReference>
<reference evidence="10" key="1">
    <citation type="submission" date="2018-02" db="EMBL/GenBank/DDBJ databases">
        <authorList>
            <person name="Holder M.E."/>
            <person name="Ajami N.J."/>
            <person name="Petrosino J.F."/>
        </authorList>
    </citation>
    <scope>NUCLEOTIDE SEQUENCE [LARGE SCALE GENOMIC DNA]</scope>
    <source>
        <strain evidence="10">CCUG 47132</strain>
    </source>
</reference>
<dbReference type="AlphaFoldDB" id="A0A2S0L544"/>
<evidence type="ECO:0000313" key="10">
    <source>
        <dbReference type="Proteomes" id="UP000237883"/>
    </source>
</evidence>
<gene>
    <name evidence="9" type="ORF">C5Q96_05970</name>
</gene>
<evidence type="ECO:0000256" key="3">
    <source>
        <dbReference type="ARBA" id="ARBA00022692"/>
    </source>
</evidence>
<feature type="transmembrane region" description="Helical" evidence="7">
    <location>
        <begin position="193"/>
        <end position="212"/>
    </location>
</feature>
<keyword evidence="4 7" id="KW-1133">Transmembrane helix</keyword>
<comment type="subcellular location">
    <subcellularLocation>
        <location evidence="1">Cell membrane</location>
        <topology evidence="1">Multi-pass membrane protein</topology>
    </subcellularLocation>
</comment>
<feature type="transmembrane region" description="Helical" evidence="7">
    <location>
        <begin position="116"/>
        <end position="134"/>
    </location>
</feature>
<dbReference type="Proteomes" id="UP000237883">
    <property type="component" value="Chromosome"/>
</dbReference>
<feature type="transmembrane region" description="Helical" evidence="7">
    <location>
        <begin position="165"/>
        <end position="187"/>
    </location>
</feature>
<evidence type="ECO:0000313" key="9">
    <source>
        <dbReference type="EMBL" id="AVM48415.1"/>
    </source>
</evidence>
<feature type="transmembrane region" description="Helical" evidence="7">
    <location>
        <begin position="140"/>
        <end position="158"/>
    </location>
</feature>
<organism evidence="9 10">
    <name type="scientific">Mogibacterium diversum</name>
    <dbReference type="NCBI Taxonomy" id="114527"/>
    <lineage>
        <taxon>Bacteria</taxon>
        <taxon>Bacillati</taxon>
        <taxon>Bacillota</taxon>
        <taxon>Clostridia</taxon>
        <taxon>Peptostreptococcales</taxon>
        <taxon>Anaerovoracaceae</taxon>
        <taxon>Mogibacterium</taxon>
    </lineage>
</organism>
<dbReference type="PANTHER" id="PTHR34390:SF2">
    <property type="entry name" value="SUCCINATE TRANSPORTER SUBUNIT YJJP-RELATED"/>
    <property type="match status" value="1"/>
</dbReference>
<name>A0A2S0L544_9FIRM</name>
<proteinExistence type="inferred from homology"/>
<dbReference type="PANTHER" id="PTHR34390">
    <property type="entry name" value="UPF0442 PROTEIN YJJB-RELATED"/>
    <property type="match status" value="1"/>
</dbReference>
<evidence type="ECO:0000256" key="4">
    <source>
        <dbReference type="ARBA" id="ARBA00022989"/>
    </source>
</evidence>
<evidence type="ECO:0000259" key="8">
    <source>
        <dbReference type="Pfam" id="PF06738"/>
    </source>
</evidence>
<dbReference type="GO" id="GO:0005886">
    <property type="term" value="C:plasma membrane"/>
    <property type="evidence" value="ECO:0007669"/>
    <property type="project" value="UniProtKB-SubCell"/>
</dbReference>
<evidence type="ECO:0000256" key="5">
    <source>
        <dbReference type="ARBA" id="ARBA00023136"/>
    </source>
</evidence>
<dbReference type="KEGG" id="mdv:C5Q96_05970"/>
<dbReference type="GO" id="GO:0022857">
    <property type="term" value="F:transmembrane transporter activity"/>
    <property type="evidence" value="ECO:0007669"/>
    <property type="project" value="InterPro"/>
</dbReference>
<feature type="transmembrane region" description="Helical" evidence="7">
    <location>
        <begin position="224"/>
        <end position="248"/>
    </location>
</feature>
<comment type="similarity">
    <text evidence="6">Belongs to the ThrE exporter (TC 2.A.79) family.</text>
</comment>
<accession>A0A2S0L544</accession>
<keyword evidence="2" id="KW-1003">Cell membrane</keyword>
<keyword evidence="10" id="KW-1185">Reference proteome</keyword>
<dbReference type="Pfam" id="PF06738">
    <property type="entry name" value="ThrE"/>
    <property type="match status" value="1"/>
</dbReference>
<evidence type="ECO:0000256" key="2">
    <source>
        <dbReference type="ARBA" id="ARBA00022475"/>
    </source>
</evidence>
<evidence type="ECO:0000256" key="7">
    <source>
        <dbReference type="SAM" id="Phobius"/>
    </source>
</evidence>
<dbReference type="OrthoDB" id="9813917at2"/>
<dbReference type="GO" id="GO:0015744">
    <property type="term" value="P:succinate transport"/>
    <property type="evidence" value="ECO:0007669"/>
    <property type="project" value="TreeGrafter"/>
</dbReference>
<dbReference type="InterPro" id="IPR050539">
    <property type="entry name" value="ThrE_Dicarb/AminoAcid_Exp"/>
</dbReference>
<sequence>MDYKRILKEILNIGREMLRAGADVSRVEDSMYRMCKSYGFKHADIWVIYSNIQATVETAEGDIITQIRHIASTSSNFDKLDYLNNLSRRVCRQTPSPDEVANMLQEVLDRTPQPAYLEYLAGILGGTGFGVFFNCGVKDAIIAAISSIIIVFLGRRLAKTENNPLISNFIQSFIAEVFIILSVYVGFAEKSGNITVGVVMLLVSALGFTNGISDLLHKDTLAGILNISNAIIGAAGIAFGIVSAILLFKGVL</sequence>
<feature type="domain" description="Threonine/serine exporter-like N-terminal" evidence="8">
    <location>
        <begin position="10"/>
        <end position="246"/>
    </location>
</feature>
<protein>
    <recommendedName>
        <fullName evidence="8">Threonine/serine exporter-like N-terminal domain-containing protein</fullName>
    </recommendedName>
</protein>
<keyword evidence="3 7" id="KW-0812">Transmembrane</keyword>
<dbReference type="GeneID" id="78391808"/>